<evidence type="ECO:0000313" key="2">
    <source>
        <dbReference type="Proteomes" id="UP001229409"/>
    </source>
</evidence>
<accession>A0AAP4E9N3</accession>
<protein>
    <submittedName>
        <fullName evidence="1">Uncharacterized protein</fullName>
    </submittedName>
</protein>
<organism evidence="1 2">
    <name type="scientific">Paenibacillus polymyxa</name>
    <name type="common">Bacillus polymyxa</name>
    <dbReference type="NCBI Taxonomy" id="1406"/>
    <lineage>
        <taxon>Bacteria</taxon>
        <taxon>Bacillati</taxon>
        <taxon>Bacillota</taxon>
        <taxon>Bacilli</taxon>
        <taxon>Bacillales</taxon>
        <taxon>Paenibacillaceae</taxon>
        <taxon>Paenibacillus</taxon>
    </lineage>
</organism>
<proteinExistence type="predicted"/>
<evidence type="ECO:0000313" key="1">
    <source>
        <dbReference type="EMBL" id="MDH2331682.1"/>
    </source>
</evidence>
<comment type="caution">
    <text evidence="1">The sequence shown here is derived from an EMBL/GenBank/DDBJ whole genome shotgun (WGS) entry which is preliminary data.</text>
</comment>
<dbReference type="RefSeq" id="WP_226887810.1">
    <property type="nucleotide sequence ID" value="NZ_CP011420.1"/>
</dbReference>
<reference evidence="1" key="1">
    <citation type="submission" date="2023-04" db="EMBL/GenBank/DDBJ databases">
        <title>Uncovering the Secrets of Slow-Growing Bacteria in Tropical Savanna Soil through Cultivation and Genomic Analysis.</title>
        <authorList>
            <person name="Goncalves O.S."/>
            <person name="Santana M.F."/>
        </authorList>
    </citation>
    <scope>NUCLEOTIDE SEQUENCE</scope>
    <source>
        <strain evidence="1">ANTI</strain>
    </source>
</reference>
<dbReference type="EMBL" id="JARVWT010000004">
    <property type="protein sequence ID" value="MDH2331682.1"/>
    <property type="molecule type" value="Genomic_DNA"/>
</dbReference>
<dbReference type="AlphaFoldDB" id="A0AAP4E9N3"/>
<gene>
    <name evidence="1" type="ORF">QDS18_12475</name>
</gene>
<dbReference type="Proteomes" id="UP001229409">
    <property type="component" value="Unassembled WGS sequence"/>
</dbReference>
<sequence>MHRTHFLRKGFELSHSKMLFHDPVQITRRFVTPYLELALNIDYSAAWSVDEFRSEREHGRHVQLIYMNDVKIHAAMPASKAMNHMELRFNPLLWRELLQELDIRLEQSFACMETLITPDMRAIA</sequence>
<name>A0AAP4E9N3_PAEPO</name>